<evidence type="ECO:0000256" key="1">
    <source>
        <dbReference type="SAM" id="MobiDB-lite"/>
    </source>
</evidence>
<keyword evidence="3" id="KW-1185">Reference proteome</keyword>
<name>A0ABT8D1P1_9FLAO</name>
<sequence length="64" mass="7658">MFNQVKNSPFVKNKSFSSNKPVDPDNLSDAGFIENHIVKLKLNAYHQFDQKYIMYPYKRKLQEY</sequence>
<gene>
    <name evidence="2" type="ORF">QW060_19550</name>
</gene>
<evidence type="ECO:0000313" key="2">
    <source>
        <dbReference type="EMBL" id="MDN3709222.1"/>
    </source>
</evidence>
<dbReference type="EMBL" id="JAUFQU010000024">
    <property type="protein sequence ID" value="MDN3709222.1"/>
    <property type="molecule type" value="Genomic_DNA"/>
</dbReference>
<feature type="region of interest" description="Disordered" evidence="1">
    <location>
        <begin position="1"/>
        <end position="25"/>
    </location>
</feature>
<accession>A0ABT8D1P1</accession>
<reference evidence="3" key="1">
    <citation type="journal article" date="2019" name="Int. J. Syst. Evol. Microbiol.">
        <title>The Global Catalogue of Microorganisms (GCM) 10K type strain sequencing project: providing services to taxonomists for standard genome sequencing and annotation.</title>
        <authorList>
            <consortium name="The Broad Institute Genomics Platform"/>
            <consortium name="The Broad Institute Genome Sequencing Center for Infectious Disease"/>
            <person name="Wu L."/>
            <person name="Ma J."/>
        </authorList>
    </citation>
    <scope>NUCLEOTIDE SEQUENCE [LARGE SCALE GENOMIC DNA]</scope>
    <source>
        <strain evidence="3">CECT 7184</strain>
    </source>
</reference>
<comment type="caution">
    <text evidence="2">The sequence shown here is derived from an EMBL/GenBank/DDBJ whole genome shotgun (WGS) entry which is preliminary data.</text>
</comment>
<proteinExistence type="predicted"/>
<dbReference type="Proteomes" id="UP001242368">
    <property type="component" value="Unassembled WGS sequence"/>
</dbReference>
<organism evidence="2 3">
    <name type="scientific">Paenimyroides ceti</name>
    <dbReference type="NCBI Taxonomy" id="395087"/>
    <lineage>
        <taxon>Bacteria</taxon>
        <taxon>Pseudomonadati</taxon>
        <taxon>Bacteroidota</taxon>
        <taxon>Flavobacteriia</taxon>
        <taxon>Flavobacteriales</taxon>
        <taxon>Flavobacteriaceae</taxon>
        <taxon>Paenimyroides</taxon>
    </lineage>
</organism>
<protein>
    <submittedName>
        <fullName evidence="2">Uncharacterized protein</fullName>
    </submittedName>
</protein>
<evidence type="ECO:0000313" key="3">
    <source>
        <dbReference type="Proteomes" id="UP001242368"/>
    </source>
</evidence>
<dbReference type="RefSeq" id="WP_290364966.1">
    <property type="nucleotide sequence ID" value="NZ_JAUFQU010000024.1"/>
</dbReference>